<dbReference type="Gene3D" id="3.40.190.10">
    <property type="entry name" value="Periplasmic binding protein-like II"/>
    <property type="match status" value="2"/>
</dbReference>
<reference evidence="2" key="1">
    <citation type="submission" date="2018-10" db="EMBL/GenBank/DDBJ databases">
        <title>Genomic Encyclopedia of Archaeal and Bacterial Type Strains, Phase II (KMG-II): from individual species to whole genera.</title>
        <authorList>
            <person name="Goeker M."/>
        </authorList>
    </citation>
    <scope>NUCLEOTIDE SEQUENCE [LARGE SCALE GENOMIC DNA]</scope>
    <source>
        <strain evidence="2">DSM 2944</strain>
    </source>
</reference>
<gene>
    <name evidence="2" type="ORF">BDE18_2288</name>
</gene>
<name>A0ABX9S5T4_PARPN</name>
<evidence type="ECO:0000313" key="2">
    <source>
        <dbReference type="EMBL" id="RKS43491.1"/>
    </source>
</evidence>
<feature type="region of interest" description="Disordered" evidence="1">
    <location>
        <begin position="221"/>
        <end position="240"/>
    </location>
</feature>
<sequence>MQVIPSEIGRLRRALPDMPISFSRLLPEAQLLLLRAGRLDAGLSPLRPKGSGELMGIPVYSSGMAVAFPGDRDGPGSRPKRPKDLEGRDFILIPRHLAPSRPKSAGLPHPGPGHGRLQGRPHPPPAVGGRYRRAPTSPAFPPRPSSRVCSESGESLPDPAAPQRNGPARPVRSADPAGGNAFPMAAQGPRGQPADGPEPDAASPAGLFASSIRRRWRRASAIMSSNRSSPFASSAAISRR</sequence>
<evidence type="ECO:0008006" key="4">
    <source>
        <dbReference type="Google" id="ProtNLM"/>
    </source>
</evidence>
<proteinExistence type="predicted"/>
<keyword evidence="3" id="KW-1185">Reference proteome</keyword>
<evidence type="ECO:0000256" key="1">
    <source>
        <dbReference type="SAM" id="MobiDB-lite"/>
    </source>
</evidence>
<feature type="region of interest" description="Disordered" evidence="1">
    <location>
        <begin position="94"/>
        <end position="208"/>
    </location>
</feature>
<comment type="caution">
    <text evidence="2">The sequence shown here is derived from an EMBL/GenBank/DDBJ whole genome shotgun (WGS) entry which is preliminary data.</text>
</comment>
<feature type="region of interest" description="Disordered" evidence="1">
    <location>
        <begin position="68"/>
        <end position="87"/>
    </location>
</feature>
<organism evidence="2 3">
    <name type="scientific">Paracoccus pantotrophus</name>
    <name type="common">Thiosphaera pantotropha</name>
    <dbReference type="NCBI Taxonomy" id="82367"/>
    <lineage>
        <taxon>Bacteria</taxon>
        <taxon>Pseudomonadati</taxon>
        <taxon>Pseudomonadota</taxon>
        <taxon>Alphaproteobacteria</taxon>
        <taxon>Rhodobacterales</taxon>
        <taxon>Paracoccaceae</taxon>
        <taxon>Paracoccus</taxon>
    </lineage>
</organism>
<dbReference type="Proteomes" id="UP000273626">
    <property type="component" value="Unassembled WGS sequence"/>
</dbReference>
<dbReference type="SUPFAM" id="SSF53850">
    <property type="entry name" value="Periplasmic binding protein-like II"/>
    <property type="match status" value="1"/>
</dbReference>
<accession>A0ABX9S5T4</accession>
<protein>
    <recommendedName>
        <fullName evidence="4">LysR substrate binding domain-containing protein</fullName>
    </recommendedName>
</protein>
<dbReference type="EMBL" id="RBLI01000002">
    <property type="protein sequence ID" value="RKS43491.1"/>
    <property type="molecule type" value="Genomic_DNA"/>
</dbReference>
<evidence type="ECO:0000313" key="3">
    <source>
        <dbReference type="Proteomes" id="UP000273626"/>
    </source>
</evidence>